<accession>A0ABV5FAC3</accession>
<evidence type="ECO:0000313" key="2">
    <source>
        <dbReference type="EMBL" id="MFB9056371.1"/>
    </source>
</evidence>
<name>A0ABV5FAC3_9FLAO</name>
<reference evidence="2 3" key="1">
    <citation type="submission" date="2024-09" db="EMBL/GenBank/DDBJ databases">
        <authorList>
            <person name="Sun Q."/>
            <person name="Mori K."/>
        </authorList>
    </citation>
    <scope>NUCLEOTIDE SEQUENCE [LARGE SCALE GENOMIC DNA]</scope>
    <source>
        <strain evidence="2 3">CECT 8622</strain>
    </source>
</reference>
<dbReference type="PANTHER" id="PTHR45632">
    <property type="entry name" value="LD33804P"/>
    <property type="match status" value="1"/>
</dbReference>
<gene>
    <name evidence="2" type="ORF">ACFFU9_06390</name>
</gene>
<dbReference type="SMART" id="SM00612">
    <property type="entry name" value="Kelch"/>
    <property type="match status" value="3"/>
</dbReference>
<keyword evidence="3" id="KW-1185">Reference proteome</keyword>
<dbReference type="Gene3D" id="2.120.10.80">
    <property type="entry name" value="Kelch-type beta propeller"/>
    <property type="match status" value="2"/>
</dbReference>
<dbReference type="InterPro" id="IPR015915">
    <property type="entry name" value="Kelch-typ_b-propeller"/>
</dbReference>
<dbReference type="EMBL" id="JBHMFC010000020">
    <property type="protein sequence ID" value="MFB9056371.1"/>
    <property type="molecule type" value="Genomic_DNA"/>
</dbReference>
<organism evidence="2 3">
    <name type="scientific">Mariniflexile ostreae</name>
    <dbReference type="NCBI Taxonomy" id="1520892"/>
    <lineage>
        <taxon>Bacteria</taxon>
        <taxon>Pseudomonadati</taxon>
        <taxon>Bacteroidota</taxon>
        <taxon>Flavobacteriia</taxon>
        <taxon>Flavobacteriales</taxon>
        <taxon>Flavobacteriaceae</taxon>
        <taxon>Mariniflexile</taxon>
    </lineage>
</organism>
<dbReference type="Proteomes" id="UP001589585">
    <property type="component" value="Unassembled WGS sequence"/>
</dbReference>
<evidence type="ECO:0000313" key="3">
    <source>
        <dbReference type="Proteomes" id="UP001589585"/>
    </source>
</evidence>
<comment type="caution">
    <text evidence="2">The sequence shown here is derived from an EMBL/GenBank/DDBJ whole genome shotgun (WGS) entry which is preliminary data.</text>
</comment>
<feature type="signal peptide" evidence="1">
    <location>
        <begin position="1"/>
        <end position="19"/>
    </location>
</feature>
<dbReference type="SUPFAM" id="SSF117281">
    <property type="entry name" value="Kelch motif"/>
    <property type="match status" value="1"/>
</dbReference>
<dbReference type="Pfam" id="PF24681">
    <property type="entry name" value="Kelch_KLHDC2_KLHL20_DRC7"/>
    <property type="match status" value="1"/>
</dbReference>
<dbReference type="Pfam" id="PF01344">
    <property type="entry name" value="Kelch_1"/>
    <property type="match status" value="1"/>
</dbReference>
<dbReference type="PANTHER" id="PTHR45632:SF26">
    <property type="entry name" value="BTB DOMAIN-CONTAINING PROTEIN"/>
    <property type="match status" value="1"/>
</dbReference>
<dbReference type="InterPro" id="IPR006652">
    <property type="entry name" value="Kelch_1"/>
</dbReference>
<keyword evidence="1" id="KW-0732">Signal</keyword>
<feature type="chain" id="PRO_5046319170" evidence="1">
    <location>
        <begin position="20"/>
        <end position="440"/>
    </location>
</feature>
<sequence length="440" mass="49121">MKNHYSTSYFLSVFLCCSAACLLNSQTTNKKTDLWIDKDEDEHYTARHECSFVQAGDTFILFGGRESAQTLDVYDFKTNSWQEAPNKAPKEFNHFQATYYQGFVWVIGAFKTNNFPKEIPEEAVWLYHPPSDRWIEGPQIPENRRRGGAGLVVYEDVFYIIGGNTIGHDGGYVNWFDAYNPKENTWSVLENASQKRDHFHAAVINNTLYAVGGRQSGGEGGVFAPLIATVDTYDFKTQTWSTLKNDLPTPRAAPSTIAFKDELFVMGGESEKPGPAYTIVEAYNPKTQTWSVKAPMHYPRHGTQAILSGEGIYVTAGSPKRGGGRQHHMEVYHKDQPEGEKLVASELIIPEHVNIPLGSTKKIKIKNTNSNTGSFITSISLVGKAKDAYRIKSKSAHFLIHAEGNTEILIEHIGEGPYDKALLEIVYNGDIKKTIALTVK</sequence>
<proteinExistence type="predicted"/>
<protein>
    <submittedName>
        <fullName evidence="2">Kelch repeat-containing protein</fullName>
    </submittedName>
</protein>
<dbReference type="RefSeq" id="WP_379860569.1">
    <property type="nucleotide sequence ID" value="NZ_JBHMFC010000020.1"/>
</dbReference>
<evidence type="ECO:0000256" key="1">
    <source>
        <dbReference type="SAM" id="SignalP"/>
    </source>
</evidence>